<dbReference type="OrthoDB" id="8283473at2"/>
<dbReference type="AlphaFoldDB" id="A0A370KKJ2"/>
<evidence type="ECO:0000313" key="1">
    <source>
        <dbReference type="EMBL" id="RDJ08699.1"/>
    </source>
</evidence>
<protein>
    <submittedName>
        <fullName evidence="1">Uncharacterized protein</fullName>
    </submittedName>
</protein>
<name>A0A370KKJ2_9HYPH</name>
<gene>
    <name evidence="1" type="ORF">B5K06_19225</name>
</gene>
<proteinExistence type="predicted"/>
<dbReference type="EMBL" id="NAAC01000018">
    <property type="protein sequence ID" value="RDJ08699.1"/>
    <property type="molecule type" value="Genomic_DNA"/>
</dbReference>
<dbReference type="RefSeq" id="WP_114714320.1">
    <property type="nucleotide sequence ID" value="NZ_KZ857261.1"/>
</dbReference>
<evidence type="ECO:0000313" key="2">
    <source>
        <dbReference type="Proteomes" id="UP000254939"/>
    </source>
</evidence>
<reference evidence="1 2" key="1">
    <citation type="submission" date="2017-03" db="EMBL/GenBank/DDBJ databases">
        <title>Genome analysis of Rhizobial strains effectives or ineffectives for nitrogen fixation isolated from bean seeds.</title>
        <authorList>
            <person name="Peralta H."/>
            <person name="Aguilar-Vera A."/>
            <person name="Mora Y."/>
            <person name="Vargas-Lagunas C."/>
            <person name="Girard L."/>
            <person name="Mora J."/>
        </authorList>
    </citation>
    <scope>NUCLEOTIDE SEQUENCE [LARGE SCALE GENOMIC DNA]</scope>
    <source>
        <strain evidence="1 2">CCGM3</strain>
    </source>
</reference>
<comment type="caution">
    <text evidence="1">The sequence shown here is derived from an EMBL/GenBank/DDBJ whole genome shotgun (WGS) entry which is preliminary data.</text>
</comment>
<sequence length="85" mass="9994">MSRERGRKKLMLRIPEIRHFLASSASETLSDLFESYDLAADSLERFRTASPTDERRVLEYEGLCREIEAEVVVYCDERYGKQMRS</sequence>
<accession>A0A370KKJ2</accession>
<organism evidence="1 2">
    <name type="scientific">Rhizobium grahamii</name>
    <dbReference type="NCBI Taxonomy" id="1120045"/>
    <lineage>
        <taxon>Bacteria</taxon>
        <taxon>Pseudomonadati</taxon>
        <taxon>Pseudomonadota</taxon>
        <taxon>Alphaproteobacteria</taxon>
        <taxon>Hyphomicrobiales</taxon>
        <taxon>Rhizobiaceae</taxon>
        <taxon>Rhizobium/Agrobacterium group</taxon>
        <taxon>Rhizobium</taxon>
    </lineage>
</organism>
<dbReference type="Proteomes" id="UP000254939">
    <property type="component" value="Unassembled WGS sequence"/>
</dbReference>